<dbReference type="AlphaFoldDB" id="A0A7U7I903"/>
<evidence type="ECO:0000313" key="3">
    <source>
        <dbReference type="EMBL" id="CAD5107874.1"/>
    </source>
</evidence>
<keyword evidence="2" id="KW-0472">Membrane</keyword>
<reference evidence="3 4" key="1">
    <citation type="submission" date="2020-08" db="EMBL/GenBank/DDBJ databases">
        <authorList>
            <person name="Criscuolo A."/>
        </authorList>
    </citation>
    <scope>NUCLEOTIDE SEQUENCE [LARGE SCALE GENOMIC DNA]</scope>
    <source>
        <strain evidence="3">CIP111764</strain>
    </source>
</reference>
<evidence type="ECO:0000313" key="4">
    <source>
        <dbReference type="Proteomes" id="UP000583387"/>
    </source>
</evidence>
<gene>
    <name evidence="3" type="ORF">PSEWESI4_02154</name>
</gene>
<dbReference type="Proteomes" id="UP000583387">
    <property type="component" value="Unassembled WGS sequence"/>
</dbReference>
<keyword evidence="2" id="KW-0812">Transmembrane</keyword>
<evidence type="ECO:0000256" key="2">
    <source>
        <dbReference type="SAM" id="Phobius"/>
    </source>
</evidence>
<evidence type="ECO:0000256" key="1">
    <source>
        <dbReference type="SAM" id="MobiDB-lite"/>
    </source>
</evidence>
<protein>
    <submittedName>
        <fullName evidence="3">Uncharacterized protein</fullName>
    </submittedName>
</protein>
<accession>A0A7U7I903</accession>
<dbReference type="EMBL" id="CAJFCI010000042">
    <property type="protein sequence ID" value="CAD5107874.1"/>
    <property type="molecule type" value="Genomic_DNA"/>
</dbReference>
<name>A0A7U7I903_9GAMM</name>
<comment type="caution">
    <text evidence="3">The sequence shown here is derived from an EMBL/GenBank/DDBJ whole genome shotgun (WGS) entry which is preliminary data.</text>
</comment>
<keyword evidence="2" id="KW-1133">Transmembrane helix</keyword>
<keyword evidence="4" id="KW-1185">Reference proteome</keyword>
<proteinExistence type="predicted"/>
<sequence length="109" mass="12425">MERDRHTRLESFSAREGEPVELDDLDDYRQPVSRKLEKQRSLAFQIALGIWLGGVALMITGFLFHLLLISFAGKLMSGEFSIRFDAPRPQSEQFQGHGPEQPAQGPRRN</sequence>
<feature type="region of interest" description="Disordered" evidence="1">
    <location>
        <begin position="86"/>
        <end position="109"/>
    </location>
</feature>
<feature type="transmembrane region" description="Helical" evidence="2">
    <location>
        <begin position="42"/>
        <end position="68"/>
    </location>
</feature>
<organism evidence="3 4">
    <name type="scientific">Zestomonas carbonaria</name>
    <dbReference type="NCBI Taxonomy" id="2762745"/>
    <lineage>
        <taxon>Bacteria</taxon>
        <taxon>Pseudomonadati</taxon>
        <taxon>Pseudomonadota</taxon>
        <taxon>Gammaproteobacteria</taxon>
        <taxon>Pseudomonadales</taxon>
        <taxon>Pseudomonadaceae</taxon>
        <taxon>Zestomonas</taxon>
    </lineage>
</organism>